<dbReference type="InterPro" id="IPR002201">
    <property type="entry name" value="Glyco_trans_9"/>
</dbReference>
<dbReference type="InterPro" id="IPR051199">
    <property type="entry name" value="LPS_LOS_Heptosyltrfase"/>
</dbReference>
<dbReference type="GO" id="GO:0008713">
    <property type="term" value="F:ADP-heptose-lipopolysaccharide heptosyltransferase activity"/>
    <property type="evidence" value="ECO:0007669"/>
    <property type="project" value="TreeGrafter"/>
</dbReference>
<dbReference type="KEGG" id="muv:FIT94_04365"/>
<evidence type="ECO:0000256" key="1">
    <source>
        <dbReference type="ARBA" id="ARBA00022676"/>
    </source>
</evidence>
<dbReference type="Gene3D" id="3.40.50.2000">
    <property type="entry name" value="Glycogen Phosphorylase B"/>
    <property type="match status" value="2"/>
</dbReference>
<dbReference type="Proteomes" id="UP000314901">
    <property type="component" value="Chromosome"/>
</dbReference>
<evidence type="ECO:0000313" key="3">
    <source>
        <dbReference type="EMBL" id="QDC41293.1"/>
    </source>
</evidence>
<proteinExistence type="predicted"/>
<reference evidence="3 4" key="1">
    <citation type="journal article" date="2019" name="ISME J.">
        <title>Evolution in action: habitat transition from sediment to the pelagial leads to genome streamlining in Methylophilaceae.</title>
        <authorList>
            <person name="Salcher M."/>
            <person name="Schaefle D."/>
            <person name="Kaspar M."/>
            <person name="Neuenschwander S.M."/>
            <person name="Ghai R."/>
        </authorList>
    </citation>
    <scope>NUCLEOTIDE SEQUENCE [LARGE SCALE GENOMIC DNA]</scope>
    <source>
        <strain evidence="3 4">MMS-RVI-51</strain>
    </source>
</reference>
<dbReference type="AlphaFoldDB" id="A0AAX1EZM9"/>
<keyword evidence="1" id="KW-0328">Glycosyltransferase</keyword>
<name>A0AAX1EZM9_9PROT</name>
<dbReference type="SUPFAM" id="SSF53756">
    <property type="entry name" value="UDP-Glycosyltransferase/glycogen phosphorylase"/>
    <property type="match status" value="1"/>
</dbReference>
<protein>
    <submittedName>
        <fullName evidence="3">Glycosyltransferase family 9 protein</fullName>
    </submittedName>
</protein>
<gene>
    <name evidence="3" type="ORF">FIT94_04365</name>
</gene>
<evidence type="ECO:0000256" key="2">
    <source>
        <dbReference type="ARBA" id="ARBA00022679"/>
    </source>
</evidence>
<organism evidence="3 4">
    <name type="scientific">Candidatus Methylopumilus universalis</name>
    <dbReference type="NCBI Taxonomy" id="2588536"/>
    <lineage>
        <taxon>Bacteria</taxon>
        <taxon>Pseudomonadati</taxon>
        <taxon>Pseudomonadota</taxon>
        <taxon>Betaproteobacteria</taxon>
        <taxon>Nitrosomonadales</taxon>
        <taxon>Methylophilaceae</taxon>
        <taxon>Candidatus Methylopumilus</taxon>
    </lineage>
</organism>
<dbReference type="GO" id="GO:0009244">
    <property type="term" value="P:lipopolysaccharide core region biosynthetic process"/>
    <property type="evidence" value="ECO:0007669"/>
    <property type="project" value="TreeGrafter"/>
</dbReference>
<sequence>MYLKKLIKLIKNFINDNLQKCRHFIVHVLFLILNRFAKERQRPKKINKILLIRRNRLGDAINLLPIIELIRRKYPLLKICVLAEAYNAEIFRYSTHIDKIFALNENSWGGRNFFFLNPVVRAVRKENFDLVIAFGGYTSTLAKLVYFIKPKYSAGVISNKGFFFDLVYDKKIKPSSNISSHVEDMAQVARASGLKIAKSIPYTHLELIEQKNHGWLAICPDVERPESQYPIDQYGEVIKKLLKDIKIKKIILLVKDKNSPYMKLTQYGAQYIETRNLHDLIKYLATCNYAITAEGGSAHIAGALGLSICVISGTKNQSYWKPHTKKIKTFMSSHGVKQIDPEIIIKGIRAFKSR</sequence>
<keyword evidence="2" id="KW-0808">Transferase</keyword>
<dbReference type="GO" id="GO:0005829">
    <property type="term" value="C:cytosol"/>
    <property type="evidence" value="ECO:0007669"/>
    <property type="project" value="TreeGrafter"/>
</dbReference>
<accession>A0AAX1EZM9</accession>
<evidence type="ECO:0000313" key="4">
    <source>
        <dbReference type="Proteomes" id="UP000314901"/>
    </source>
</evidence>
<dbReference type="Pfam" id="PF01075">
    <property type="entry name" value="Glyco_transf_9"/>
    <property type="match status" value="1"/>
</dbReference>
<dbReference type="EMBL" id="CP040953">
    <property type="protein sequence ID" value="QDC41293.1"/>
    <property type="molecule type" value="Genomic_DNA"/>
</dbReference>
<dbReference type="PANTHER" id="PTHR30160">
    <property type="entry name" value="TETRAACYLDISACCHARIDE 4'-KINASE-RELATED"/>
    <property type="match status" value="1"/>
</dbReference>